<accession>A0A383TVL0</accession>
<dbReference type="EMBL" id="UNSC01000002">
    <property type="protein sequence ID" value="SZD71595.1"/>
    <property type="molecule type" value="Genomic_DNA"/>
</dbReference>
<dbReference type="Gene3D" id="3.30.70.260">
    <property type="match status" value="1"/>
</dbReference>
<dbReference type="SUPFAM" id="SSF117991">
    <property type="entry name" value="YbeD/HP0495-like"/>
    <property type="match status" value="1"/>
</dbReference>
<proteinExistence type="predicted"/>
<name>A0A383TVL0_9FLAO</name>
<dbReference type="AlphaFoldDB" id="A0A383TVL0"/>
<dbReference type="OrthoDB" id="5616097at2"/>
<dbReference type="Pfam" id="PF04359">
    <property type="entry name" value="DUF493"/>
    <property type="match status" value="1"/>
</dbReference>
<protein>
    <submittedName>
        <fullName evidence="1">Uncharacterized conserved protein</fullName>
    </submittedName>
</protein>
<dbReference type="RefSeq" id="WP_119059078.1">
    <property type="nucleotide sequence ID" value="NZ_UNSC01000002.1"/>
</dbReference>
<keyword evidence="2" id="KW-1185">Reference proteome</keyword>
<sequence length="93" mass="10979">MNEEKDFYERLKNELNKVEEFPTDFVYKFIIPTSNKTMAEIQQIFDEARPQVATRESKKGKYTSITVRIFALDADQVIFYYKKVGEIKGVIML</sequence>
<dbReference type="Proteomes" id="UP000262142">
    <property type="component" value="Unassembled WGS sequence"/>
</dbReference>
<evidence type="ECO:0000313" key="1">
    <source>
        <dbReference type="EMBL" id="SZD71595.1"/>
    </source>
</evidence>
<dbReference type="InterPro" id="IPR027471">
    <property type="entry name" value="YbeD-like_sf"/>
</dbReference>
<gene>
    <name evidence="1" type="primary">ybeD</name>
    <name evidence="1" type="ORF">SAMEA104719789_00645</name>
</gene>
<organism evidence="1 2">
    <name type="scientific">Candidatus Ornithobacterium hominis</name>
    <dbReference type="NCBI Taxonomy" id="2497989"/>
    <lineage>
        <taxon>Bacteria</taxon>
        <taxon>Pseudomonadati</taxon>
        <taxon>Bacteroidota</taxon>
        <taxon>Flavobacteriia</taxon>
        <taxon>Flavobacteriales</taxon>
        <taxon>Weeksellaceae</taxon>
        <taxon>Ornithobacterium</taxon>
    </lineage>
</organism>
<reference evidence="1 2" key="1">
    <citation type="submission" date="2018-09" db="EMBL/GenBank/DDBJ databases">
        <authorList>
            <consortium name="Pathogen Informatics"/>
        </authorList>
    </citation>
    <scope>NUCLEOTIDE SEQUENCE [LARGE SCALE GENOMIC DNA]</scope>
    <source>
        <strain evidence="1 2">OH-22767</strain>
    </source>
</reference>
<evidence type="ECO:0000313" key="2">
    <source>
        <dbReference type="Proteomes" id="UP000262142"/>
    </source>
</evidence>
<dbReference type="InterPro" id="IPR007454">
    <property type="entry name" value="UPF0250_YbeD-like"/>
</dbReference>